<comment type="caution">
    <text evidence="1">The sequence shown here is derived from an EMBL/GenBank/DDBJ whole genome shotgun (WGS) entry which is preliminary data.</text>
</comment>
<sequence>MTLPNSDKPDGMIRSDRRGRLLIRAELRTAILLAFDASSLSAMAFCRQHGLCYSTFATWIQKRRKGDAPPASTAHTPASASQSFVEVRLEEAATTDRPLLPLTFNLPSGASVEM</sequence>
<name>A0A934RAV8_9BACT</name>
<dbReference type="EMBL" id="JAENIK010000013">
    <property type="protein sequence ID" value="MBK1818194.1"/>
    <property type="molecule type" value="Genomic_DNA"/>
</dbReference>
<proteinExistence type="predicted"/>
<accession>A0A934RAV8</accession>
<evidence type="ECO:0008006" key="3">
    <source>
        <dbReference type="Google" id="ProtNLM"/>
    </source>
</evidence>
<evidence type="ECO:0000313" key="1">
    <source>
        <dbReference type="EMBL" id="MBK1818194.1"/>
    </source>
</evidence>
<gene>
    <name evidence="1" type="ORF">JIN84_21400</name>
</gene>
<organism evidence="1 2">
    <name type="scientific">Luteolibacter yonseiensis</name>
    <dbReference type="NCBI Taxonomy" id="1144680"/>
    <lineage>
        <taxon>Bacteria</taxon>
        <taxon>Pseudomonadati</taxon>
        <taxon>Verrucomicrobiota</taxon>
        <taxon>Verrucomicrobiia</taxon>
        <taxon>Verrucomicrobiales</taxon>
        <taxon>Verrucomicrobiaceae</taxon>
        <taxon>Luteolibacter</taxon>
    </lineage>
</organism>
<dbReference type="AlphaFoldDB" id="A0A934RAV8"/>
<protein>
    <recommendedName>
        <fullName evidence="3">Transposase</fullName>
    </recommendedName>
</protein>
<reference evidence="1" key="1">
    <citation type="submission" date="2021-01" db="EMBL/GenBank/DDBJ databases">
        <title>Modified the classification status of verrucomicrobia.</title>
        <authorList>
            <person name="Feng X."/>
        </authorList>
    </citation>
    <scope>NUCLEOTIDE SEQUENCE</scope>
    <source>
        <strain evidence="1">JCM 18052</strain>
    </source>
</reference>
<keyword evidence="2" id="KW-1185">Reference proteome</keyword>
<dbReference type="RefSeq" id="WP_200353143.1">
    <property type="nucleotide sequence ID" value="NZ_BAABHZ010000002.1"/>
</dbReference>
<dbReference type="Proteomes" id="UP000600139">
    <property type="component" value="Unassembled WGS sequence"/>
</dbReference>
<dbReference type="NCBIfam" id="NF047593">
    <property type="entry name" value="IS66_ISAeme5_TnpA"/>
    <property type="match status" value="1"/>
</dbReference>
<evidence type="ECO:0000313" key="2">
    <source>
        <dbReference type="Proteomes" id="UP000600139"/>
    </source>
</evidence>